<dbReference type="EnsemblMetazoa" id="GBRI020404-RA">
    <property type="protein sequence ID" value="GBRI020404-PA"/>
    <property type="gene ID" value="GBRI020404"/>
</dbReference>
<dbReference type="InterPro" id="IPR004143">
    <property type="entry name" value="BPL_LPL_catalytic"/>
</dbReference>
<feature type="region of interest" description="Disordered" evidence="3">
    <location>
        <begin position="32"/>
        <end position="62"/>
    </location>
</feature>
<dbReference type="Gene3D" id="3.30.390.50">
    <property type="entry name" value="CO dehydrogenase flavoprotein, C-terminal domain"/>
    <property type="match status" value="1"/>
</dbReference>
<feature type="domain" description="BPL/LPL catalytic" evidence="4">
    <location>
        <begin position="102"/>
        <end position="286"/>
    </location>
</feature>
<proteinExistence type="inferred from homology"/>
<comment type="similarity">
    <text evidence="2">Belongs to the LplA family.</text>
</comment>
<dbReference type="STRING" id="37001.A0A1A9WHX1"/>
<name>A0A1A9WHX1_9MUSC</name>
<dbReference type="CDD" id="cd16443">
    <property type="entry name" value="LplA"/>
    <property type="match status" value="1"/>
</dbReference>
<dbReference type="InterPro" id="IPR045864">
    <property type="entry name" value="aa-tRNA-synth_II/BPL/LPL"/>
</dbReference>
<keyword evidence="6" id="KW-1185">Reference proteome</keyword>
<dbReference type="Gene3D" id="3.30.930.10">
    <property type="entry name" value="Bira Bifunctional Protein, Domain 2"/>
    <property type="match status" value="1"/>
</dbReference>
<dbReference type="UniPathway" id="UPA00537">
    <property type="reaction ID" value="UER00595"/>
</dbReference>
<dbReference type="PANTHER" id="PTHR12561:SF3">
    <property type="entry name" value="LIPOYLTRANSFERASE 1, MITOCHONDRIAL"/>
    <property type="match status" value="1"/>
</dbReference>
<evidence type="ECO:0000256" key="2">
    <source>
        <dbReference type="ARBA" id="ARBA00008242"/>
    </source>
</evidence>
<reference evidence="5" key="2">
    <citation type="submission" date="2020-05" db="UniProtKB">
        <authorList>
            <consortium name="EnsemblMetazoa"/>
        </authorList>
    </citation>
    <scope>IDENTIFICATION</scope>
    <source>
        <strain evidence="5">IAEA</strain>
    </source>
</reference>
<dbReference type="GO" id="GO:0005739">
    <property type="term" value="C:mitochondrion"/>
    <property type="evidence" value="ECO:0007669"/>
    <property type="project" value="TreeGrafter"/>
</dbReference>
<dbReference type="PROSITE" id="PS51733">
    <property type="entry name" value="BPL_LPL_CATALYTIC"/>
    <property type="match status" value="1"/>
</dbReference>
<evidence type="ECO:0000313" key="6">
    <source>
        <dbReference type="Proteomes" id="UP000091820"/>
    </source>
</evidence>
<dbReference type="GO" id="GO:0017118">
    <property type="term" value="F:lipoyltransferase activity"/>
    <property type="evidence" value="ECO:0007669"/>
    <property type="project" value="TreeGrafter"/>
</dbReference>
<dbReference type="FunFam" id="3.30.930.10:FF:000045">
    <property type="entry name" value="lipoyltransferase 1, mitochondrial"/>
    <property type="match status" value="1"/>
</dbReference>
<dbReference type="Proteomes" id="UP000091820">
    <property type="component" value="Unassembled WGS sequence"/>
</dbReference>
<feature type="compositionally biased region" description="Low complexity" evidence="3">
    <location>
        <begin position="32"/>
        <end position="53"/>
    </location>
</feature>
<evidence type="ECO:0000256" key="3">
    <source>
        <dbReference type="SAM" id="MobiDB-lite"/>
    </source>
</evidence>
<sequence>MITLRAFGRNSKGAQLRTIFRLAISQRQLSSSSSTSTSTTTTATTATTTTSTTNDDSNQDENRNIAKCIPDAEIKKSVFISQSYDIFTNLALEDWLYRHFDFTHHHVLLLWSNEPCVVIGRHQNPFLEANVSKILSNGIALARRNSGGGAVFHDRGNLNCTFFTPRERYNRKYNLNILTRALFREWAIKAEINKRDDIVINERKISGTAAKLGHPNSYHHCTLLVNTNKTHLGDSLVREKANYISKATASTRSPTKNLCDVNNTVNIAQLLSAIGYEFLRTSATELEDGGNIQTMKQRGFQLINPTEKWFPGIDVLRQEFSSWEWIIGRTPTFSVEKELTLKTDGDKQLIMKLSVDVEKGLMTHINIVMPNGDKLPVVSQFQNKSFNEKNLNDIIGALKLVSTDNVKQAINGL</sequence>
<dbReference type="PANTHER" id="PTHR12561">
    <property type="entry name" value="LIPOATE-PROTEIN LIGASE"/>
    <property type="match status" value="1"/>
</dbReference>
<dbReference type="AlphaFoldDB" id="A0A1A9WHX1"/>
<dbReference type="Pfam" id="PF21948">
    <property type="entry name" value="LplA-B_cat"/>
    <property type="match status" value="1"/>
</dbReference>
<dbReference type="VEuPathDB" id="VectorBase:GBRI020404"/>
<organism evidence="5 6">
    <name type="scientific">Glossina brevipalpis</name>
    <dbReference type="NCBI Taxonomy" id="37001"/>
    <lineage>
        <taxon>Eukaryota</taxon>
        <taxon>Metazoa</taxon>
        <taxon>Ecdysozoa</taxon>
        <taxon>Arthropoda</taxon>
        <taxon>Hexapoda</taxon>
        <taxon>Insecta</taxon>
        <taxon>Pterygota</taxon>
        <taxon>Neoptera</taxon>
        <taxon>Endopterygota</taxon>
        <taxon>Diptera</taxon>
        <taxon>Brachycera</taxon>
        <taxon>Muscomorpha</taxon>
        <taxon>Hippoboscoidea</taxon>
        <taxon>Glossinidae</taxon>
        <taxon>Glossina</taxon>
    </lineage>
</organism>
<evidence type="ECO:0000259" key="4">
    <source>
        <dbReference type="PROSITE" id="PS51733"/>
    </source>
</evidence>
<protein>
    <recommendedName>
        <fullName evidence="4">BPL/LPL catalytic domain-containing protein</fullName>
    </recommendedName>
</protein>
<dbReference type="GO" id="GO:0009249">
    <property type="term" value="P:protein lipoylation"/>
    <property type="evidence" value="ECO:0007669"/>
    <property type="project" value="InterPro"/>
</dbReference>
<evidence type="ECO:0000256" key="1">
    <source>
        <dbReference type="ARBA" id="ARBA00005085"/>
    </source>
</evidence>
<comment type="pathway">
    <text evidence="1">Protein modification; protein lipoylation via exogenous pathway; protein N(6)-(lipoyl)lysine from lipoate: step 2/2.</text>
</comment>
<reference evidence="6" key="1">
    <citation type="submission" date="2014-03" db="EMBL/GenBank/DDBJ databases">
        <authorList>
            <person name="Aksoy S."/>
            <person name="Warren W."/>
            <person name="Wilson R.K."/>
        </authorList>
    </citation>
    <scope>NUCLEOTIDE SEQUENCE [LARGE SCALE GENOMIC DNA]</scope>
    <source>
        <strain evidence="6">IAEA</strain>
    </source>
</reference>
<accession>A0A1A9WHX1</accession>
<dbReference type="SUPFAM" id="SSF55681">
    <property type="entry name" value="Class II aaRS and biotin synthetases"/>
    <property type="match status" value="1"/>
</dbReference>
<dbReference type="InterPro" id="IPR004562">
    <property type="entry name" value="LipoylTrfase_LipoateP_Ligase"/>
</dbReference>
<evidence type="ECO:0000313" key="5">
    <source>
        <dbReference type="EnsemblMetazoa" id="GBRI020404-PA"/>
    </source>
</evidence>